<dbReference type="EMBL" id="LUKE01000005">
    <property type="protein sequence ID" value="KYG62475.1"/>
    <property type="molecule type" value="Genomic_DNA"/>
</dbReference>
<evidence type="ECO:0000256" key="1">
    <source>
        <dbReference type="ARBA" id="ARBA00022679"/>
    </source>
</evidence>
<dbReference type="InterPro" id="IPR051531">
    <property type="entry name" value="N-acetyltransferase"/>
</dbReference>
<sequence length="183" mass="20575">MKTRPTLKTDRLILRPFEISDGPRVMKLAGDPEIAATTLAVPHPYLEGMAETWISRHQENFEKGTGLQFAIVLKSTDELIGCIDFCAMSKAHNKAEIGYWVGRPFWGQGYCSEACQALIKYGFEELKLNRIVARHMSGNPASGKVMIKSGMKQEGVLRQDICKNSVYYDSVIYGILHSEYQPK</sequence>
<dbReference type="GO" id="GO:0016747">
    <property type="term" value="F:acyltransferase activity, transferring groups other than amino-acyl groups"/>
    <property type="evidence" value="ECO:0007669"/>
    <property type="project" value="InterPro"/>
</dbReference>
<dbReference type="OrthoDB" id="9804153at2"/>
<comment type="caution">
    <text evidence="5">The sequence shown here is derived from an EMBL/GenBank/DDBJ whole genome shotgun (WGS) entry which is preliminary data.</text>
</comment>
<dbReference type="InterPro" id="IPR000182">
    <property type="entry name" value="GNAT_dom"/>
</dbReference>
<feature type="domain" description="N-acetyltransferase" evidence="4">
    <location>
        <begin position="12"/>
        <end position="173"/>
    </location>
</feature>
<dbReference type="Proteomes" id="UP000075320">
    <property type="component" value="Unassembled WGS sequence"/>
</dbReference>
<reference evidence="5 6" key="1">
    <citation type="submission" date="2016-03" db="EMBL/GenBank/DDBJ databases">
        <authorList>
            <person name="Ploux O."/>
        </authorList>
    </citation>
    <scope>NUCLEOTIDE SEQUENCE [LARGE SCALE GENOMIC DNA]</scope>
    <source>
        <strain evidence="5 6">R0</strain>
    </source>
</reference>
<organism evidence="5 6">
    <name type="scientific">Bdellovibrio bacteriovorus</name>
    <dbReference type="NCBI Taxonomy" id="959"/>
    <lineage>
        <taxon>Bacteria</taxon>
        <taxon>Pseudomonadati</taxon>
        <taxon>Bdellovibrionota</taxon>
        <taxon>Bdellovibrionia</taxon>
        <taxon>Bdellovibrionales</taxon>
        <taxon>Pseudobdellovibrionaceae</taxon>
        <taxon>Bdellovibrio</taxon>
    </lineage>
</organism>
<dbReference type="PANTHER" id="PTHR43792">
    <property type="entry name" value="GNAT FAMILY, PUTATIVE (AFU_ORTHOLOGUE AFUA_3G00765)-RELATED-RELATED"/>
    <property type="match status" value="1"/>
</dbReference>
<keyword evidence="1 5" id="KW-0808">Transferase</keyword>
<dbReference type="Gene3D" id="3.40.630.30">
    <property type="match status" value="1"/>
</dbReference>
<name>A0A150WHB9_BDEBC</name>
<evidence type="ECO:0000259" key="4">
    <source>
        <dbReference type="PROSITE" id="PS51186"/>
    </source>
</evidence>
<dbReference type="InterPro" id="IPR016181">
    <property type="entry name" value="Acyl_CoA_acyltransferase"/>
</dbReference>
<accession>A0A150WHB9</accession>
<comment type="similarity">
    <text evidence="3">Belongs to the acetyltransferase family. RimJ subfamily.</text>
</comment>
<gene>
    <name evidence="5" type="ORF">AZI86_16720</name>
</gene>
<protein>
    <submittedName>
        <fullName evidence="5">Acetyltransferase</fullName>
    </submittedName>
</protein>
<dbReference type="RefSeq" id="WP_061836436.1">
    <property type="nucleotide sequence ID" value="NZ_LUKE01000005.1"/>
</dbReference>
<evidence type="ECO:0000313" key="5">
    <source>
        <dbReference type="EMBL" id="KYG62475.1"/>
    </source>
</evidence>
<keyword evidence="6" id="KW-1185">Reference proteome</keyword>
<dbReference type="AlphaFoldDB" id="A0A150WHB9"/>
<evidence type="ECO:0000256" key="2">
    <source>
        <dbReference type="ARBA" id="ARBA00023315"/>
    </source>
</evidence>
<evidence type="ECO:0000313" key="6">
    <source>
        <dbReference type="Proteomes" id="UP000075320"/>
    </source>
</evidence>
<dbReference type="SUPFAM" id="SSF55729">
    <property type="entry name" value="Acyl-CoA N-acyltransferases (Nat)"/>
    <property type="match status" value="1"/>
</dbReference>
<evidence type="ECO:0000256" key="3">
    <source>
        <dbReference type="ARBA" id="ARBA00038502"/>
    </source>
</evidence>
<dbReference type="PROSITE" id="PS51186">
    <property type="entry name" value="GNAT"/>
    <property type="match status" value="1"/>
</dbReference>
<dbReference type="Pfam" id="PF13302">
    <property type="entry name" value="Acetyltransf_3"/>
    <property type="match status" value="1"/>
</dbReference>
<proteinExistence type="inferred from homology"/>
<keyword evidence="2" id="KW-0012">Acyltransferase</keyword>
<dbReference type="PANTHER" id="PTHR43792:SF8">
    <property type="entry name" value="[RIBOSOMAL PROTEIN US5]-ALANINE N-ACETYLTRANSFERASE"/>
    <property type="match status" value="1"/>
</dbReference>